<name>A0A2U1EWF1_9PSEU</name>
<evidence type="ECO:0000256" key="2">
    <source>
        <dbReference type="SAM" id="MobiDB-lite"/>
    </source>
</evidence>
<dbReference type="AlphaFoldDB" id="A0A2U1EWF1"/>
<dbReference type="Proteomes" id="UP000245639">
    <property type="component" value="Unassembled WGS sequence"/>
</dbReference>
<keyword evidence="4" id="KW-1185">Reference proteome</keyword>
<proteinExistence type="predicted"/>
<feature type="repeat" description="TPR" evidence="1">
    <location>
        <begin position="56"/>
        <end position="89"/>
    </location>
</feature>
<reference evidence="3 4" key="1">
    <citation type="submission" date="2018-04" db="EMBL/GenBank/DDBJ databases">
        <title>Genomic Encyclopedia of Type Strains, Phase IV (KMG-IV): sequencing the most valuable type-strain genomes for metagenomic binning, comparative biology and taxonomic classification.</title>
        <authorList>
            <person name="Goeker M."/>
        </authorList>
    </citation>
    <scope>NUCLEOTIDE SEQUENCE [LARGE SCALE GENOMIC DNA]</scope>
    <source>
        <strain evidence="3 4">DSM 45771</strain>
    </source>
</reference>
<dbReference type="InterPro" id="IPR011990">
    <property type="entry name" value="TPR-like_helical_dom_sf"/>
</dbReference>
<dbReference type="Gene3D" id="1.25.40.10">
    <property type="entry name" value="Tetratricopeptide repeat domain"/>
    <property type="match status" value="1"/>
</dbReference>
<dbReference type="SMART" id="SM00028">
    <property type="entry name" value="TPR"/>
    <property type="match status" value="2"/>
</dbReference>
<dbReference type="InterPro" id="IPR019734">
    <property type="entry name" value="TPR_rpt"/>
</dbReference>
<dbReference type="OrthoDB" id="9799122at2"/>
<dbReference type="EMBL" id="QEKW01000018">
    <property type="protein sequence ID" value="PVZ04239.1"/>
    <property type="molecule type" value="Genomic_DNA"/>
</dbReference>
<protein>
    <submittedName>
        <fullName evidence="3">Tetratricopeptide repeat protein</fullName>
    </submittedName>
</protein>
<dbReference type="Pfam" id="PF13432">
    <property type="entry name" value="TPR_16"/>
    <property type="match status" value="1"/>
</dbReference>
<dbReference type="RefSeq" id="WP_116710654.1">
    <property type="nucleotide sequence ID" value="NZ_QEKW01000018.1"/>
</dbReference>
<organism evidence="3 4">
    <name type="scientific">Actinomycetospora cinnamomea</name>
    <dbReference type="NCBI Taxonomy" id="663609"/>
    <lineage>
        <taxon>Bacteria</taxon>
        <taxon>Bacillati</taxon>
        <taxon>Actinomycetota</taxon>
        <taxon>Actinomycetes</taxon>
        <taxon>Pseudonocardiales</taxon>
        <taxon>Pseudonocardiaceae</taxon>
        <taxon>Actinomycetospora</taxon>
    </lineage>
</organism>
<evidence type="ECO:0000313" key="4">
    <source>
        <dbReference type="Proteomes" id="UP000245639"/>
    </source>
</evidence>
<feature type="region of interest" description="Disordered" evidence="2">
    <location>
        <begin position="1"/>
        <end position="22"/>
    </location>
</feature>
<sequence>MSAAQPDPADQDGPRAVSAGSSVEAFRRAEDLLENRRPLDALKALAPLLEAEQEAASVHLLAARAYLASAQFRRAEEGFLRVLELDPADHYARFALGRTLQRQSRLAEARAQLRMAAAMDPRPEYQEALGEVSANIAVRSDRAGGAS</sequence>
<gene>
    <name evidence="3" type="ORF">C8D89_11827</name>
</gene>
<evidence type="ECO:0000256" key="1">
    <source>
        <dbReference type="PROSITE-ProRule" id="PRU00339"/>
    </source>
</evidence>
<accession>A0A2U1EWF1</accession>
<comment type="caution">
    <text evidence="3">The sequence shown here is derived from an EMBL/GenBank/DDBJ whole genome shotgun (WGS) entry which is preliminary data.</text>
</comment>
<keyword evidence="1" id="KW-0802">TPR repeat</keyword>
<dbReference type="PROSITE" id="PS50005">
    <property type="entry name" value="TPR"/>
    <property type="match status" value="1"/>
</dbReference>
<evidence type="ECO:0000313" key="3">
    <source>
        <dbReference type="EMBL" id="PVZ04239.1"/>
    </source>
</evidence>
<dbReference type="SUPFAM" id="SSF48452">
    <property type="entry name" value="TPR-like"/>
    <property type="match status" value="1"/>
</dbReference>